<comment type="subcellular location">
    <subcellularLocation>
        <location evidence="2">Endoplasmic reticulum</location>
    </subcellularLocation>
    <subcellularLocation>
        <location evidence="1 8">Golgi apparatus</location>
        <location evidence="1 8">cis-Golgi network</location>
    </subcellularLocation>
</comment>
<protein>
    <recommendedName>
        <fullName evidence="8">Trafficking protein particle complex subunit</fullName>
    </recommendedName>
</protein>
<evidence type="ECO:0000256" key="5">
    <source>
        <dbReference type="ARBA" id="ARBA00022824"/>
    </source>
</evidence>
<evidence type="ECO:0000256" key="4">
    <source>
        <dbReference type="ARBA" id="ARBA00022448"/>
    </source>
</evidence>
<dbReference type="SUPFAM" id="SSF111126">
    <property type="entry name" value="Ligand-binding domain in the NO signalling and Golgi transport"/>
    <property type="match status" value="1"/>
</dbReference>
<evidence type="ECO:0000256" key="7">
    <source>
        <dbReference type="ARBA" id="ARBA00023034"/>
    </source>
</evidence>
<comment type="similarity">
    <text evidence="3 8">Belongs to the TRAPP small subunits family. BET3 subfamily.</text>
</comment>
<dbReference type="PANTHER" id="PTHR13048">
    <property type="entry name" value="TRAFFICKING PROTEIN PARTICLE COMPLEX SUBUNIT 3"/>
    <property type="match status" value="1"/>
</dbReference>
<proteinExistence type="inferred from homology"/>
<gene>
    <name evidence="9" type="ORF">STCU_06347</name>
</gene>
<dbReference type="EMBL" id="ATMH01006347">
    <property type="protein sequence ID" value="EPY26048.1"/>
    <property type="molecule type" value="Genomic_DNA"/>
</dbReference>
<dbReference type="GO" id="GO:0005783">
    <property type="term" value="C:endoplasmic reticulum"/>
    <property type="evidence" value="ECO:0007669"/>
    <property type="project" value="UniProtKB-SubCell"/>
</dbReference>
<evidence type="ECO:0000313" key="10">
    <source>
        <dbReference type="Proteomes" id="UP000015354"/>
    </source>
</evidence>
<keyword evidence="5" id="KW-0256">Endoplasmic reticulum</keyword>
<name>S9UAT1_9TRYP</name>
<evidence type="ECO:0000256" key="2">
    <source>
        <dbReference type="ARBA" id="ARBA00004240"/>
    </source>
</evidence>
<dbReference type="InterPro" id="IPR007194">
    <property type="entry name" value="TRAPP_component"/>
</dbReference>
<dbReference type="AlphaFoldDB" id="S9UAT1"/>
<keyword evidence="4 8" id="KW-0813">Transport</keyword>
<keyword evidence="10" id="KW-1185">Reference proteome</keyword>
<keyword evidence="7 8" id="KW-0333">Golgi apparatus</keyword>
<sequence>MTSAAAAATSSAVRLGEQIFDASEKVNAEFFAISYGALVRQLVDHLPQDDDVPSVNEQLFAIGHRIGVRLIEEYSVKINSLGNAPAGCRTFAQAAERVALTGLRMFLNIKADLSPVKDSADTFSIKFQDNPLNLFVELPEGPLREKLWYSNVLCGVISGALTLVSFQTKVDYVRDVLRGDSMNEITLRFVGRERDVFQIDKEGK</sequence>
<dbReference type="GO" id="GO:0048193">
    <property type="term" value="P:Golgi vesicle transport"/>
    <property type="evidence" value="ECO:0007669"/>
    <property type="project" value="InterPro"/>
</dbReference>
<evidence type="ECO:0000256" key="1">
    <source>
        <dbReference type="ARBA" id="ARBA00004222"/>
    </source>
</evidence>
<dbReference type="Proteomes" id="UP000015354">
    <property type="component" value="Unassembled WGS sequence"/>
</dbReference>
<evidence type="ECO:0000256" key="6">
    <source>
        <dbReference type="ARBA" id="ARBA00022892"/>
    </source>
</evidence>
<dbReference type="Pfam" id="PF04051">
    <property type="entry name" value="TRAPP"/>
    <property type="match status" value="1"/>
</dbReference>
<reference evidence="9 10" key="1">
    <citation type="journal article" date="2013" name="PLoS ONE">
        <title>Predicting the Proteins of Angomonas deanei, Strigomonas culicis and Their Respective Endosymbionts Reveals New Aspects of the Trypanosomatidae Family.</title>
        <authorList>
            <person name="Motta M.C."/>
            <person name="Martins A.C."/>
            <person name="de Souza S.S."/>
            <person name="Catta-Preta C.M."/>
            <person name="Silva R."/>
            <person name="Klein C.C."/>
            <person name="de Almeida L.G."/>
            <person name="de Lima Cunha O."/>
            <person name="Ciapina L.P."/>
            <person name="Brocchi M."/>
            <person name="Colabardini A.C."/>
            <person name="de Araujo Lima B."/>
            <person name="Machado C.R."/>
            <person name="de Almeida Soares C.M."/>
            <person name="Probst C.M."/>
            <person name="de Menezes C.B."/>
            <person name="Thompson C.E."/>
            <person name="Bartholomeu D.C."/>
            <person name="Gradia D.F."/>
            <person name="Pavoni D.P."/>
            <person name="Grisard E.C."/>
            <person name="Fantinatti-Garboggini F."/>
            <person name="Marchini F.K."/>
            <person name="Rodrigues-Luiz G.F."/>
            <person name="Wagner G."/>
            <person name="Goldman G.H."/>
            <person name="Fietto J.L."/>
            <person name="Elias M.C."/>
            <person name="Goldman M.H."/>
            <person name="Sagot M.F."/>
            <person name="Pereira M."/>
            <person name="Stoco P.H."/>
            <person name="de Mendonca-Neto R.P."/>
            <person name="Teixeira S.M."/>
            <person name="Maciel T.E."/>
            <person name="de Oliveira Mendes T.A."/>
            <person name="Urmenyi T.P."/>
            <person name="de Souza W."/>
            <person name="Schenkman S."/>
            <person name="de Vasconcelos A.T."/>
        </authorList>
    </citation>
    <scope>NUCLEOTIDE SEQUENCE [LARGE SCALE GENOMIC DNA]</scope>
</reference>
<evidence type="ECO:0000256" key="8">
    <source>
        <dbReference type="PIRNR" id="PIRNR018293"/>
    </source>
</evidence>
<dbReference type="PIRSF" id="PIRSF018293">
    <property type="entry name" value="TRAPP_I_complex_Bet3"/>
    <property type="match status" value="1"/>
</dbReference>
<dbReference type="OrthoDB" id="10262857at2759"/>
<comment type="subunit">
    <text evidence="8">Homodimer.</text>
</comment>
<dbReference type="InterPro" id="IPR024096">
    <property type="entry name" value="NO_sig/Golgi_transp_ligand-bd"/>
</dbReference>
<comment type="caution">
    <text evidence="9">The sequence shown here is derived from an EMBL/GenBank/DDBJ whole genome shotgun (WGS) entry which is preliminary data.</text>
</comment>
<evidence type="ECO:0000313" key="9">
    <source>
        <dbReference type="EMBL" id="EPY26048.1"/>
    </source>
</evidence>
<accession>S9UAT1</accession>
<dbReference type="InterPro" id="IPR016721">
    <property type="entry name" value="Bet3"/>
</dbReference>
<comment type="function">
    <text evidence="8">May play a role in vesicular transport from endoplasmic reticulum to Golgi.</text>
</comment>
<dbReference type="Gene3D" id="3.30.1380.20">
    <property type="entry name" value="Trafficking protein particle complex subunit 3"/>
    <property type="match status" value="1"/>
</dbReference>
<evidence type="ECO:0000256" key="3">
    <source>
        <dbReference type="ARBA" id="ARBA00006218"/>
    </source>
</evidence>
<dbReference type="CDD" id="cd14942">
    <property type="entry name" value="TRAPPC3_bet3"/>
    <property type="match status" value="1"/>
</dbReference>
<keyword evidence="6 8" id="KW-0931">ER-Golgi transport</keyword>
<organism evidence="9 10">
    <name type="scientific">Strigomonas culicis</name>
    <dbReference type="NCBI Taxonomy" id="28005"/>
    <lineage>
        <taxon>Eukaryota</taxon>
        <taxon>Discoba</taxon>
        <taxon>Euglenozoa</taxon>
        <taxon>Kinetoplastea</taxon>
        <taxon>Metakinetoplastina</taxon>
        <taxon>Trypanosomatida</taxon>
        <taxon>Trypanosomatidae</taxon>
        <taxon>Strigomonadinae</taxon>
        <taxon>Strigomonas</taxon>
    </lineage>
</organism>
<dbReference type="GO" id="GO:0030008">
    <property type="term" value="C:TRAPP complex"/>
    <property type="evidence" value="ECO:0007669"/>
    <property type="project" value="InterPro"/>
</dbReference>
<dbReference type="GO" id="GO:0005794">
    <property type="term" value="C:Golgi apparatus"/>
    <property type="evidence" value="ECO:0007669"/>
    <property type="project" value="UniProtKB-SubCell"/>
</dbReference>